<accession>A0ABR7YM29</accession>
<dbReference type="EMBL" id="JACOIK010000004">
    <property type="protein sequence ID" value="MBD1432380.1"/>
    <property type="molecule type" value="Genomic_DNA"/>
</dbReference>
<sequence length="115" mass="13318">MVNFKYNVAEREIKLHWKKSSGDWVKEDELSNLVLIHSSVTFLKVIAQDEKSIYADDICLAEVTFFPSTTREINDSFVPQSKPKEGDDILYIFEKGLVIRIHCEEIELRYGTTTC</sequence>
<protein>
    <submittedName>
        <fullName evidence="1">Uncharacterized protein</fullName>
    </submittedName>
</protein>
<proteinExistence type="predicted"/>
<organism evidence="1 2">
    <name type="scientific">Sphingobacterium micropteri</name>
    <dbReference type="NCBI Taxonomy" id="2763501"/>
    <lineage>
        <taxon>Bacteria</taxon>
        <taxon>Pseudomonadati</taxon>
        <taxon>Bacteroidota</taxon>
        <taxon>Sphingobacteriia</taxon>
        <taxon>Sphingobacteriales</taxon>
        <taxon>Sphingobacteriaceae</taxon>
        <taxon>Sphingobacterium</taxon>
    </lineage>
</organism>
<comment type="caution">
    <text evidence="1">The sequence shown here is derived from an EMBL/GenBank/DDBJ whole genome shotgun (WGS) entry which is preliminary data.</text>
</comment>
<name>A0ABR7YM29_9SPHI</name>
<gene>
    <name evidence="1" type="ORF">H8B06_06050</name>
</gene>
<evidence type="ECO:0000313" key="2">
    <source>
        <dbReference type="Proteomes" id="UP000602759"/>
    </source>
</evidence>
<keyword evidence="2" id="KW-1185">Reference proteome</keyword>
<dbReference type="Proteomes" id="UP000602759">
    <property type="component" value="Unassembled WGS sequence"/>
</dbReference>
<evidence type="ECO:0000313" key="1">
    <source>
        <dbReference type="EMBL" id="MBD1432380.1"/>
    </source>
</evidence>
<dbReference type="RefSeq" id="WP_190993411.1">
    <property type="nucleotide sequence ID" value="NZ_JACOIK010000004.1"/>
</dbReference>
<reference evidence="1 2" key="1">
    <citation type="submission" date="2020-08" db="EMBL/GenBank/DDBJ databases">
        <title>Sphingobacterium sp. DN00404 isolated from aquaculture water.</title>
        <authorList>
            <person name="Zhang M."/>
        </authorList>
    </citation>
    <scope>NUCLEOTIDE SEQUENCE [LARGE SCALE GENOMIC DNA]</scope>
    <source>
        <strain evidence="1 2">DN00404</strain>
    </source>
</reference>